<dbReference type="PANTHER" id="PTHR44757:SF2">
    <property type="entry name" value="BIOFILM ARCHITECTURE MAINTENANCE PROTEIN MBAA"/>
    <property type="match status" value="1"/>
</dbReference>
<feature type="domain" description="GGDEF" evidence="4">
    <location>
        <begin position="1132"/>
        <end position="1263"/>
    </location>
</feature>
<evidence type="ECO:0000259" key="2">
    <source>
        <dbReference type="PROSITE" id="PS50112"/>
    </source>
</evidence>
<comment type="caution">
    <text evidence="5">The sequence shown here is derived from an EMBL/GenBank/DDBJ whole genome shotgun (WGS) entry which is preliminary data.</text>
</comment>
<dbReference type="InterPro" id="IPR043128">
    <property type="entry name" value="Rev_trsase/Diguanyl_cyclase"/>
</dbReference>
<dbReference type="InterPro" id="IPR013655">
    <property type="entry name" value="PAS_fold_3"/>
</dbReference>
<keyword evidence="6" id="KW-1185">Reference proteome</keyword>
<gene>
    <name evidence="5" type="ORF">H7313_00105</name>
</gene>
<dbReference type="Pfam" id="PF00563">
    <property type="entry name" value="EAL"/>
    <property type="match status" value="1"/>
</dbReference>
<dbReference type="InterPro" id="IPR052155">
    <property type="entry name" value="Biofilm_reg_signaling"/>
</dbReference>
<protein>
    <submittedName>
        <fullName evidence="5">EAL domain-containing protein</fullName>
    </submittedName>
</protein>
<feature type="region of interest" description="Disordered" evidence="1">
    <location>
        <begin position="1"/>
        <end position="25"/>
    </location>
</feature>
<dbReference type="InterPro" id="IPR000014">
    <property type="entry name" value="PAS"/>
</dbReference>
<evidence type="ECO:0000256" key="1">
    <source>
        <dbReference type="SAM" id="MobiDB-lite"/>
    </source>
</evidence>
<dbReference type="Pfam" id="PF00990">
    <property type="entry name" value="GGDEF"/>
    <property type="match status" value="2"/>
</dbReference>
<dbReference type="SUPFAM" id="SSF55073">
    <property type="entry name" value="Nucleotide cyclase"/>
    <property type="match status" value="2"/>
</dbReference>
<dbReference type="InterPro" id="IPR029787">
    <property type="entry name" value="Nucleotide_cyclase"/>
</dbReference>
<dbReference type="SMART" id="SM00267">
    <property type="entry name" value="GGDEF"/>
    <property type="match status" value="2"/>
</dbReference>
<dbReference type="RefSeq" id="WP_185903855.1">
    <property type="nucleotide sequence ID" value="NZ_JACMSE010000001.1"/>
</dbReference>
<dbReference type="PROSITE" id="PS50887">
    <property type="entry name" value="GGDEF"/>
    <property type="match status" value="2"/>
</dbReference>
<dbReference type="SMART" id="SM00086">
    <property type="entry name" value="PAC"/>
    <property type="match status" value="3"/>
</dbReference>
<dbReference type="EMBL" id="JACMSE010000001">
    <property type="protein sequence ID" value="MBC2887776.1"/>
    <property type="molecule type" value="Genomic_DNA"/>
</dbReference>
<dbReference type="PANTHER" id="PTHR44757">
    <property type="entry name" value="DIGUANYLATE CYCLASE DGCP"/>
    <property type="match status" value="1"/>
</dbReference>
<dbReference type="Pfam" id="PF08447">
    <property type="entry name" value="PAS_3"/>
    <property type="match status" value="1"/>
</dbReference>
<name>A0A842JAG0_9ACTN</name>
<dbReference type="NCBIfam" id="TIGR00254">
    <property type="entry name" value="GGDEF"/>
    <property type="match status" value="1"/>
</dbReference>
<dbReference type="InterPro" id="IPR000160">
    <property type="entry name" value="GGDEF_dom"/>
</dbReference>
<proteinExistence type="predicted"/>
<dbReference type="AlphaFoldDB" id="A0A842JAG0"/>
<dbReference type="NCBIfam" id="TIGR00229">
    <property type="entry name" value="sensory_box"/>
    <property type="match status" value="2"/>
</dbReference>
<accession>A0A842JAG0</accession>
<organism evidence="5 6">
    <name type="scientific">Gordonibacter massiliensis</name>
    <name type="common">ex Traore et al. 2017</name>
    <dbReference type="NCBI Taxonomy" id="1841863"/>
    <lineage>
        <taxon>Bacteria</taxon>
        <taxon>Bacillati</taxon>
        <taxon>Actinomycetota</taxon>
        <taxon>Coriobacteriia</taxon>
        <taxon>Eggerthellales</taxon>
        <taxon>Eggerthellaceae</taxon>
        <taxon>Gordonibacter</taxon>
    </lineage>
</organism>
<dbReference type="SMART" id="SM00052">
    <property type="entry name" value="EAL"/>
    <property type="match status" value="1"/>
</dbReference>
<dbReference type="CDD" id="cd01948">
    <property type="entry name" value="EAL"/>
    <property type="match status" value="1"/>
</dbReference>
<dbReference type="Gene3D" id="3.30.70.270">
    <property type="match status" value="2"/>
</dbReference>
<dbReference type="SUPFAM" id="SSF141868">
    <property type="entry name" value="EAL domain-like"/>
    <property type="match status" value="1"/>
</dbReference>
<dbReference type="Gene3D" id="3.20.20.450">
    <property type="entry name" value="EAL domain"/>
    <property type="match status" value="1"/>
</dbReference>
<dbReference type="Pfam" id="PF13188">
    <property type="entry name" value="PAS_8"/>
    <property type="match status" value="1"/>
</dbReference>
<dbReference type="InterPro" id="IPR001610">
    <property type="entry name" value="PAC"/>
</dbReference>
<reference evidence="5 6" key="1">
    <citation type="submission" date="2020-08" db="EMBL/GenBank/DDBJ databases">
        <authorList>
            <person name="Liu C."/>
            <person name="Sun Q."/>
        </authorList>
    </citation>
    <scope>NUCLEOTIDE SEQUENCE [LARGE SCALE GENOMIC DNA]</scope>
    <source>
        <strain evidence="5 6">N22</strain>
    </source>
</reference>
<dbReference type="SUPFAM" id="SSF55785">
    <property type="entry name" value="PYP-like sensor domain (PAS domain)"/>
    <property type="match status" value="3"/>
</dbReference>
<dbReference type="Proteomes" id="UP000587396">
    <property type="component" value="Unassembled WGS sequence"/>
</dbReference>
<evidence type="ECO:0000259" key="4">
    <source>
        <dbReference type="PROSITE" id="PS50887"/>
    </source>
</evidence>
<feature type="domain" description="EAL" evidence="3">
    <location>
        <begin position="187"/>
        <end position="442"/>
    </location>
</feature>
<feature type="domain" description="GGDEF" evidence="4">
    <location>
        <begin position="50"/>
        <end position="178"/>
    </location>
</feature>
<dbReference type="InterPro" id="IPR001633">
    <property type="entry name" value="EAL_dom"/>
</dbReference>
<evidence type="ECO:0000259" key="3">
    <source>
        <dbReference type="PROSITE" id="PS50883"/>
    </source>
</evidence>
<sequence>MESQKARRQKKKAGGGLPASSSDHDALSGLLSRNGFGKRVRTLLDSHPGEQYVLVYGDIDRFKVYNDLFGTAMGDRLLSDIGGMIRDVMPSGAVAARLRADHFVCCCPSSSFDPDALLARFDEWFSSYRDDFTFFVRLGLYVVDDPSLDVSLMCDRALLALRSAKSGYVGSKYVLYDEGLRSSVLKEQELAGEMIVALENGQFVPFFQPQYRYATGRMVGAEVLARWNHPVKGLLGPMEFIPVFERNGLIATFDFYMWDQACRCLRAWIDERGVQRVPRLSVNLSRADIYCSDLCPYLTGLVERYDVPPDLLHLEITESAYMEAPEQLIDVVTKLRAAGFTVEMDDFGSGYSSLNTLKDVPVDVLKLDMGFLDAHAGARGGLILASVVRMARWLDLPTIAEGVETRQQAAYLASVGCEYMQGYLFSKPVDRAAFESLFDELDAEDVDRPRAEMLREDVTEFWDAESQLALIFNGYVGAAAIAEYDGRSLELVRLNDEFAELLDIAENDETAALLRKDLVSVLSREDRDALRAALRRAKDGEPDAACEFHYHSGRGIGRWVRLRFRLLSRMGDTCILYLMGEEATKEQALRDRLAATTSSIPGGLLFYEVDEDGPRVLDFSDAAAELAGCTREEYLSWAKSGTAAVVLEDDRPLVEAALERLRSGDRGASCTVRVKHRTEGHRWAHLSASVVYRDEDAFFVVVVAIDVTAEKSNELRLRTQNEAQRRLYDAIPCGIVRYTADAHPRIVSINSKACDIMGYESMEEYLALSDGDALVPIYKDDVPRHRETIAMLTNGAPPVDFLYRYYRRDGSVGWIEGTSALEAMTEGSPLVQSAFIDVSDKQQQRHERDLQRYAKVLCSVYDEIFEFNHQGNQYRMLYSSKRPDASGAVLPLDEAFGRWMRCLPDAVERAGLRKTAEECWKGDGRKPSTCTYKVSTDEEVRWCQSTFVRVSDASLLCCNKDVTERMATEGRKQAWQDERYRLLSEMTHKISFDYDSDTDTVLLYIDLTGNGTEAQIIPRYLETLASSRSEVIHPDSLDDVRQMFEDARSGADKVSVEYRADYYGRGFAWYRANLFVAHDEAGAWHLVGLIENIDDERELRYRAEYDATTGLSNHAATQDLITAALADSDVRGHSVCVVLDIDDFKLVNDSSGHMEGDALLHTVGSVLRANFRESDVLGRVGGDEFVMLLKQIDLDVVLRKLERVRNQISSTAVPGLDHAPSISIGVYATRMDDQTYRDVFVKADEALYQAKRMGKNRIQVHRG</sequence>
<dbReference type="PROSITE" id="PS50112">
    <property type="entry name" value="PAS"/>
    <property type="match status" value="1"/>
</dbReference>
<dbReference type="Gene3D" id="3.30.450.20">
    <property type="entry name" value="PAS domain"/>
    <property type="match status" value="4"/>
</dbReference>
<dbReference type="PROSITE" id="PS50883">
    <property type="entry name" value="EAL"/>
    <property type="match status" value="1"/>
</dbReference>
<dbReference type="CDD" id="cd00130">
    <property type="entry name" value="PAS"/>
    <property type="match status" value="4"/>
</dbReference>
<evidence type="ECO:0000313" key="6">
    <source>
        <dbReference type="Proteomes" id="UP000587396"/>
    </source>
</evidence>
<dbReference type="InterPro" id="IPR035919">
    <property type="entry name" value="EAL_sf"/>
</dbReference>
<feature type="compositionally biased region" description="Basic residues" evidence="1">
    <location>
        <begin position="1"/>
        <end position="13"/>
    </location>
</feature>
<dbReference type="InterPro" id="IPR035965">
    <property type="entry name" value="PAS-like_dom_sf"/>
</dbReference>
<evidence type="ECO:0000313" key="5">
    <source>
        <dbReference type="EMBL" id="MBC2887776.1"/>
    </source>
</evidence>
<dbReference type="SMART" id="SM00091">
    <property type="entry name" value="PAS"/>
    <property type="match status" value="3"/>
</dbReference>
<feature type="domain" description="PAS" evidence="2">
    <location>
        <begin position="606"/>
        <end position="665"/>
    </location>
</feature>
<dbReference type="CDD" id="cd01949">
    <property type="entry name" value="GGDEF"/>
    <property type="match status" value="2"/>
</dbReference>